<sequence length="131" mass="13756">MSVVLSYVPSTEGRGALSFGFAEARMRGTDLMVIAEDDSGSSPEFESDLDAARQAAGAADVTVAIEPNDPALSHADNLIDASYRDDVELIVIGIRRRSPVGKLLTGSAMQRVLLDAQCPVAAVKPPVRSAV</sequence>
<name>A0A2G3PJ10_WILMA</name>
<dbReference type="Gene3D" id="3.40.50.620">
    <property type="entry name" value="HUPs"/>
    <property type="match status" value="1"/>
</dbReference>
<evidence type="ECO:0000256" key="1">
    <source>
        <dbReference type="ARBA" id="ARBA00008791"/>
    </source>
</evidence>
<dbReference type="SUPFAM" id="SSF52402">
    <property type="entry name" value="Adenine nucleotide alpha hydrolases-like"/>
    <property type="match status" value="1"/>
</dbReference>
<dbReference type="Pfam" id="PF00582">
    <property type="entry name" value="Usp"/>
    <property type="match status" value="1"/>
</dbReference>
<dbReference type="EMBL" id="PEBD01000010">
    <property type="protein sequence ID" value="PHV65785.1"/>
    <property type="molecule type" value="Genomic_DNA"/>
</dbReference>
<protein>
    <submittedName>
        <fullName evidence="3">Universal stress protein</fullName>
    </submittedName>
</protein>
<evidence type="ECO:0000259" key="2">
    <source>
        <dbReference type="Pfam" id="PF00582"/>
    </source>
</evidence>
<dbReference type="PRINTS" id="PR01438">
    <property type="entry name" value="UNVRSLSTRESS"/>
</dbReference>
<dbReference type="InterPro" id="IPR014729">
    <property type="entry name" value="Rossmann-like_a/b/a_fold"/>
</dbReference>
<dbReference type="RefSeq" id="WP_099384103.1">
    <property type="nucleotide sequence ID" value="NZ_PEBD01000010.1"/>
</dbReference>
<comment type="similarity">
    <text evidence="1">Belongs to the universal stress protein A family.</text>
</comment>
<evidence type="ECO:0000313" key="3">
    <source>
        <dbReference type="EMBL" id="PHV65785.1"/>
    </source>
</evidence>
<accession>A0A2G3PJ10</accession>
<comment type="caution">
    <text evidence="3">The sequence shown here is derived from an EMBL/GenBank/DDBJ whole genome shotgun (WGS) entry which is preliminary data.</text>
</comment>
<dbReference type="AlphaFoldDB" id="A0A2G3PJ10"/>
<proteinExistence type="inferred from homology"/>
<gene>
    <name evidence="3" type="ORF">CSW57_18920</name>
</gene>
<evidence type="ECO:0000313" key="4">
    <source>
        <dbReference type="Proteomes" id="UP000225108"/>
    </source>
</evidence>
<dbReference type="InterPro" id="IPR006015">
    <property type="entry name" value="Universal_stress_UspA"/>
</dbReference>
<dbReference type="InterPro" id="IPR006016">
    <property type="entry name" value="UspA"/>
</dbReference>
<feature type="domain" description="UspA" evidence="2">
    <location>
        <begin position="10"/>
        <end position="124"/>
    </location>
</feature>
<dbReference type="Proteomes" id="UP000225108">
    <property type="component" value="Unassembled WGS sequence"/>
</dbReference>
<reference evidence="3 4" key="1">
    <citation type="submission" date="2017-10" db="EMBL/GenBank/DDBJ databases">
        <title>The draft genome sequence of Williamsia sp. BULT 1.1 isolated from the semi-arid grassland soils from South Africa.</title>
        <authorList>
            <person name="Kabwe M.H."/>
            <person name="Govender N."/>
            <person name="Mutseka Lunga P."/>
            <person name="Vikram S."/>
            <person name="Makhalanyane T.P."/>
        </authorList>
    </citation>
    <scope>NUCLEOTIDE SEQUENCE [LARGE SCALE GENOMIC DNA]</scope>
    <source>
        <strain evidence="3 4">BULT 1.1</strain>
    </source>
</reference>
<organism evidence="3 4">
    <name type="scientific">Williamsia marianensis</name>
    <dbReference type="NCBI Taxonomy" id="85044"/>
    <lineage>
        <taxon>Bacteria</taxon>
        <taxon>Bacillati</taxon>
        <taxon>Actinomycetota</taxon>
        <taxon>Actinomycetes</taxon>
        <taxon>Mycobacteriales</taxon>
        <taxon>Nocardiaceae</taxon>
        <taxon>Williamsia</taxon>
    </lineage>
</organism>